<comment type="subcellular location">
    <subcellularLocation>
        <location evidence="1">Membrane</location>
        <topology evidence="1">Multi-pass membrane protein</topology>
    </subcellularLocation>
</comment>
<feature type="transmembrane region" description="Helical" evidence="8">
    <location>
        <begin position="84"/>
        <end position="106"/>
    </location>
</feature>
<keyword evidence="5 8" id="KW-1133">Transmembrane helix</keyword>
<dbReference type="PROSITE" id="PS00216">
    <property type="entry name" value="SUGAR_TRANSPORT_1"/>
    <property type="match status" value="1"/>
</dbReference>
<comment type="caution">
    <text evidence="10">The sequence shown here is derived from an EMBL/GenBank/DDBJ whole genome shotgun (WGS) entry which is preliminary data.</text>
</comment>
<accession>A0AA38RFY5</accession>
<evidence type="ECO:0000256" key="5">
    <source>
        <dbReference type="ARBA" id="ARBA00022989"/>
    </source>
</evidence>
<dbReference type="SUPFAM" id="SSF103473">
    <property type="entry name" value="MFS general substrate transporter"/>
    <property type="match status" value="1"/>
</dbReference>
<keyword evidence="3 7" id="KW-0813">Transport</keyword>
<evidence type="ECO:0000256" key="7">
    <source>
        <dbReference type="RuleBase" id="RU003346"/>
    </source>
</evidence>
<dbReference type="InterPro" id="IPR050360">
    <property type="entry name" value="MFS_Sugar_Transporters"/>
</dbReference>
<feature type="transmembrane region" description="Helical" evidence="8">
    <location>
        <begin position="293"/>
        <end position="315"/>
    </location>
</feature>
<feature type="transmembrane region" description="Helical" evidence="8">
    <location>
        <begin position="360"/>
        <end position="380"/>
    </location>
</feature>
<feature type="transmembrane region" description="Helical" evidence="8">
    <location>
        <begin position="42"/>
        <end position="64"/>
    </location>
</feature>
<evidence type="ECO:0000256" key="6">
    <source>
        <dbReference type="ARBA" id="ARBA00023136"/>
    </source>
</evidence>
<dbReference type="InterPro" id="IPR005829">
    <property type="entry name" value="Sugar_transporter_CS"/>
</dbReference>
<evidence type="ECO:0000313" key="10">
    <source>
        <dbReference type="EMBL" id="KAJ9145358.1"/>
    </source>
</evidence>
<name>A0AA38RFY5_9PEZI</name>
<evidence type="ECO:0000256" key="3">
    <source>
        <dbReference type="ARBA" id="ARBA00022448"/>
    </source>
</evidence>
<evidence type="ECO:0000256" key="8">
    <source>
        <dbReference type="SAM" id="Phobius"/>
    </source>
</evidence>
<evidence type="ECO:0000313" key="11">
    <source>
        <dbReference type="Proteomes" id="UP001174694"/>
    </source>
</evidence>
<feature type="transmembrane region" description="Helical" evidence="8">
    <location>
        <begin position="143"/>
        <end position="160"/>
    </location>
</feature>
<evidence type="ECO:0000256" key="2">
    <source>
        <dbReference type="ARBA" id="ARBA00010992"/>
    </source>
</evidence>
<feature type="transmembrane region" description="Helical" evidence="8">
    <location>
        <begin position="207"/>
        <end position="227"/>
    </location>
</feature>
<feature type="transmembrane region" description="Helical" evidence="8">
    <location>
        <begin position="335"/>
        <end position="353"/>
    </location>
</feature>
<protein>
    <submittedName>
        <fullName evidence="10">Lactose permease</fullName>
    </submittedName>
</protein>
<feature type="transmembrane region" description="Helical" evidence="8">
    <location>
        <begin position="457"/>
        <end position="478"/>
    </location>
</feature>
<reference evidence="10" key="1">
    <citation type="submission" date="2022-07" db="EMBL/GenBank/DDBJ databases">
        <title>Fungi with potential for degradation of polypropylene.</title>
        <authorList>
            <person name="Gostincar C."/>
        </authorList>
    </citation>
    <scope>NUCLEOTIDE SEQUENCE</scope>
    <source>
        <strain evidence="10">EXF-13308</strain>
    </source>
</reference>
<proteinExistence type="inferred from homology"/>
<evidence type="ECO:0000256" key="4">
    <source>
        <dbReference type="ARBA" id="ARBA00022692"/>
    </source>
</evidence>
<comment type="similarity">
    <text evidence="2 7">Belongs to the major facilitator superfamily. Sugar transporter (TC 2.A.1.1) family.</text>
</comment>
<feature type="domain" description="Major facilitator superfamily (MFS) profile" evidence="9">
    <location>
        <begin position="45"/>
        <end position="482"/>
    </location>
</feature>
<dbReference type="InterPro" id="IPR020846">
    <property type="entry name" value="MFS_dom"/>
</dbReference>
<dbReference type="GO" id="GO:0005351">
    <property type="term" value="F:carbohydrate:proton symporter activity"/>
    <property type="evidence" value="ECO:0007669"/>
    <property type="project" value="TreeGrafter"/>
</dbReference>
<feature type="transmembrane region" description="Helical" evidence="8">
    <location>
        <begin position="172"/>
        <end position="195"/>
    </location>
</feature>
<dbReference type="PANTHER" id="PTHR48022">
    <property type="entry name" value="PLASTIDIC GLUCOSE TRANSPORTER 4"/>
    <property type="match status" value="1"/>
</dbReference>
<evidence type="ECO:0000256" key="1">
    <source>
        <dbReference type="ARBA" id="ARBA00004141"/>
    </source>
</evidence>
<dbReference type="InterPro" id="IPR036259">
    <property type="entry name" value="MFS_trans_sf"/>
</dbReference>
<dbReference type="AlphaFoldDB" id="A0AA38RFY5"/>
<dbReference type="PANTHER" id="PTHR48022:SF64">
    <property type="entry name" value="MAJOR FACILITATOR SUPERFAMILY (MFS) PROFILE DOMAIN-CONTAINING PROTEIN"/>
    <property type="match status" value="1"/>
</dbReference>
<keyword evidence="4 8" id="KW-0812">Transmembrane</keyword>
<dbReference type="InterPro" id="IPR003663">
    <property type="entry name" value="Sugar/inositol_transpt"/>
</dbReference>
<feature type="transmembrane region" description="Helical" evidence="8">
    <location>
        <begin position="392"/>
        <end position="414"/>
    </location>
</feature>
<dbReference type="InterPro" id="IPR005828">
    <property type="entry name" value="MFS_sugar_transport-like"/>
</dbReference>
<dbReference type="Pfam" id="PF00083">
    <property type="entry name" value="Sugar_tr"/>
    <property type="match status" value="1"/>
</dbReference>
<dbReference type="NCBIfam" id="TIGR00879">
    <property type="entry name" value="SP"/>
    <property type="match status" value="1"/>
</dbReference>
<keyword evidence="6 8" id="KW-0472">Membrane</keyword>
<organism evidence="10 11">
    <name type="scientific">Pleurostoma richardsiae</name>
    <dbReference type="NCBI Taxonomy" id="41990"/>
    <lineage>
        <taxon>Eukaryota</taxon>
        <taxon>Fungi</taxon>
        <taxon>Dikarya</taxon>
        <taxon>Ascomycota</taxon>
        <taxon>Pezizomycotina</taxon>
        <taxon>Sordariomycetes</taxon>
        <taxon>Sordariomycetidae</taxon>
        <taxon>Calosphaeriales</taxon>
        <taxon>Pleurostomataceae</taxon>
        <taxon>Pleurostoma</taxon>
    </lineage>
</organism>
<feature type="transmembrane region" description="Helical" evidence="8">
    <location>
        <begin position="113"/>
        <end position="131"/>
    </location>
</feature>
<dbReference type="FunFam" id="1.20.1250.20:FF:000134">
    <property type="entry name" value="MFS sugar transporter protein"/>
    <property type="match status" value="1"/>
</dbReference>
<feature type="transmembrane region" description="Helical" evidence="8">
    <location>
        <begin position="435"/>
        <end position="451"/>
    </location>
</feature>
<dbReference type="EMBL" id="JANBVO010000014">
    <property type="protein sequence ID" value="KAJ9145358.1"/>
    <property type="molecule type" value="Genomic_DNA"/>
</dbReference>
<sequence>MAFKLFAPSARIRRQAQQPPSAVIAASDDHPPWYRDAGVRKLLFPIVLIYLTQVCTGFDATLTANLQSFKEWKKEMGSPNSSQLGVITAIYFIGCLCGSFPASFITDKFGRKWGLAAGQFLTIVGAAFQAGSQGRGQYMGSRFILGFGIAFVTCAGPALLSELAHPRFRGTLVSFFNPFWYLGSIIVAWTCFGTSHMAPTETWNWRIPSLLQALIPCFVLCLVYFVPESPRWLISKRRDEEAAIIIAKYHGNGDSNDALVVTQLAEIRMAIEQAREGVSWKSLLTHKPNLHRLFIVVTMVLMTLWCGQNIITYYFSSILNSVGVTATPAQTGINGGLNIANLISSVIGALLADRIGRRKLWLTSYIGMIVIFVPFISLSAVYATKGTANEGYGVIVCLFLFDIMYNVACNPLLYSYTTEIMPFYMRSRGLAIKNFVGQIALIINMYVNPIALAAIGYYYYIVFLAFNCMWLVLIYLFFPETKGYSLEELSMLFDGGDVSVEVIDAKNAEEHKVTVEESKA</sequence>
<evidence type="ECO:0000259" key="9">
    <source>
        <dbReference type="PROSITE" id="PS50850"/>
    </source>
</evidence>
<dbReference type="Proteomes" id="UP001174694">
    <property type="component" value="Unassembled WGS sequence"/>
</dbReference>
<gene>
    <name evidence="10" type="ORF">NKR23_g5417</name>
</gene>
<dbReference type="GO" id="GO:0016020">
    <property type="term" value="C:membrane"/>
    <property type="evidence" value="ECO:0007669"/>
    <property type="project" value="UniProtKB-SubCell"/>
</dbReference>
<dbReference type="Gene3D" id="1.20.1250.20">
    <property type="entry name" value="MFS general substrate transporter like domains"/>
    <property type="match status" value="1"/>
</dbReference>
<dbReference type="PROSITE" id="PS50850">
    <property type="entry name" value="MFS"/>
    <property type="match status" value="1"/>
</dbReference>
<keyword evidence="11" id="KW-1185">Reference proteome</keyword>